<dbReference type="Gene3D" id="3.40.50.1820">
    <property type="entry name" value="alpha/beta hydrolase"/>
    <property type="match status" value="1"/>
</dbReference>
<evidence type="ECO:0008006" key="5">
    <source>
        <dbReference type="Google" id="ProtNLM"/>
    </source>
</evidence>
<evidence type="ECO:0000256" key="1">
    <source>
        <dbReference type="SAM" id="MobiDB-lite"/>
    </source>
</evidence>
<feature type="compositionally biased region" description="Basic and acidic residues" evidence="1">
    <location>
        <begin position="7"/>
        <end position="18"/>
    </location>
</feature>
<feature type="transmembrane region" description="Helical" evidence="2">
    <location>
        <begin position="229"/>
        <end position="258"/>
    </location>
</feature>
<name>A0ABQ0ZUT9_ASPLE</name>
<dbReference type="SUPFAM" id="SSF53474">
    <property type="entry name" value="alpha/beta-Hydrolases"/>
    <property type="match status" value="1"/>
</dbReference>
<feature type="transmembrane region" description="Helical" evidence="2">
    <location>
        <begin position="182"/>
        <end position="208"/>
    </location>
</feature>
<reference evidence="3 4" key="1">
    <citation type="submission" date="2020-01" db="EMBL/GenBank/DDBJ databases">
        <title>Draft genome sequence of Aspergillus lentulus IFM 60648.</title>
        <authorList>
            <person name="Takahashi H."/>
            <person name="Yaguchi T."/>
        </authorList>
    </citation>
    <scope>NUCLEOTIDE SEQUENCE [LARGE SCALE GENOMIC DNA]</scope>
    <source>
        <strain evidence="3 4">IFM 60648</strain>
    </source>
</reference>
<evidence type="ECO:0000313" key="3">
    <source>
        <dbReference type="EMBL" id="GFF64894.1"/>
    </source>
</evidence>
<dbReference type="Proteomes" id="UP000465220">
    <property type="component" value="Unassembled WGS sequence"/>
</dbReference>
<dbReference type="Pfam" id="PF10329">
    <property type="entry name" value="DUF2417"/>
    <property type="match status" value="1"/>
</dbReference>
<dbReference type="InterPro" id="IPR029058">
    <property type="entry name" value="AB_hydrolase_fold"/>
</dbReference>
<protein>
    <recommendedName>
        <fullName evidence="5">Integral membrane protein</fullName>
    </recommendedName>
</protein>
<keyword evidence="4" id="KW-1185">Reference proteome</keyword>
<keyword evidence="2" id="KW-1133">Transmembrane helix</keyword>
<dbReference type="InterPro" id="IPR019431">
    <property type="entry name" value="DUF2417"/>
</dbReference>
<gene>
    <name evidence="3" type="ORF">IFM60648_01422</name>
</gene>
<sequence length="551" mass="61904">MVSIWRSNDDSEQREEQGRGGGDGSRGHHHEADERTRLLLSENRAYLRPDDPAVSYFVLDVVEQICVYVSLTLFYYQVSPYNLWIVRAFRAFSSLFLTLSFVWWTFLLVSIFVSPPMMHSRGAGFFSFAYTTLTVSYLIIALLFFTVPSKAMTISGLVLSIFLFVDMCIILSVPQLRVEEGWVGIASVVWGTLISIFNILQSQAVAWAKKKEEERLTGREETRRSLQEWIAVLLDTIFMVVIAIVSIIFTATLIMRAWDASLPAPGQKYLVNGEKYQVHLACVGRINGTTDGNGNRPPTVLLEGGEGPVEHSLQPFIDEVYKQGLIDRYCYWDRPGYAWSDNAPSPHSAGMATDALSEALALAGEEGPWILVSSGIRSIYSRIFSSRHLETKGIVLIDPMHEDYLGQIGNAARGFLLWLHGVLSPLRLDRIAGAIFKGRTREDCVYGRSAYQAGKYLKAKLQESLVAESMTASEVQAARHVQMPNTPLVVVSSGLEVRKSEKWAKKQEDLTKITKDLKDWDIVEGAPHEVWRTSEGRQVLEKRLKKLVKGE</sequence>
<evidence type="ECO:0000256" key="2">
    <source>
        <dbReference type="SAM" id="Phobius"/>
    </source>
</evidence>
<feature type="transmembrane region" description="Helical" evidence="2">
    <location>
        <begin position="125"/>
        <end position="145"/>
    </location>
</feature>
<accession>A0ABQ0ZUT9</accession>
<feature type="region of interest" description="Disordered" evidence="1">
    <location>
        <begin position="1"/>
        <end position="31"/>
    </location>
</feature>
<keyword evidence="2" id="KW-0812">Transmembrane</keyword>
<proteinExistence type="predicted"/>
<feature type="transmembrane region" description="Helical" evidence="2">
    <location>
        <begin position="157"/>
        <end position="176"/>
    </location>
</feature>
<evidence type="ECO:0000313" key="4">
    <source>
        <dbReference type="Proteomes" id="UP000465220"/>
    </source>
</evidence>
<feature type="transmembrane region" description="Helical" evidence="2">
    <location>
        <begin position="88"/>
        <end position="113"/>
    </location>
</feature>
<comment type="caution">
    <text evidence="3">The sequence shown here is derived from an EMBL/GenBank/DDBJ whole genome shotgun (WGS) entry which is preliminary data.</text>
</comment>
<dbReference type="EMBL" id="BLKI01000005">
    <property type="protein sequence ID" value="GFF64894.1"/>
    <property type="molecule type" value="Genomic_DNA"/>
</dbReference>
<feature type="transmembrane region" description="Helical" evidence="2">
    <location>
        <begin position="53"/>
        <end position="76"/>
    </location>
</feature>
<keyword evidence="2" id="KW-0472">Membrane</keyword>
<organism evidence="3 4">
    <name type="scientific">Aspergillus lentulus</name>
    <dbReference type="NCBI Taxonomy" id="293939"/>
    <lineage>
        <taxon>Eukaryota</taxon>
        <taxon>Fungi</taxon>
        <taxon>Dikarya</taxon>
        <taxon>Ascomycota</taxon>
        <taxon>Pezizomycotina</taxon>
        <taxon>Eurotiomycetes</taxon>
        <taxon>Eurotiomycetidae</taxon>
        <taxon>Eurotiales</taxon>
        <taxon>Aspergillaceae</taxon>
        <taxon>Aspergillus</taxon>
        <taxon>Aspergillus subgen. Fumigati</taxon>
    </lineage>
</organism>